<organism evidence="6 7">
    <name type="scientific">Dryococelus australis</name>
    <dbReference type="NCBI Taxonomy" id="614101"/>
    <lineage>
        <taxon>Eukaryota</taxon>
        <taxon>Metazoa</taxon>
        <taxon>Ecdysozoa</taxon>
        <taxon>Arthropoda</taxon>
        <taxon>Hexapoda</taxon>
        <taxon>Insecta</taxon>
        <taxon>Pterygota</taxon>
        <taxon>Neoptera</taxon>
        <taxon>Polyneoptera</taxon>
        <taxon>Phasmatodea</taxon>
        <taxon>Verophasmatodea</taxon>
        <taxon>Anareolatae</taxon>
        <taxon>Phasmatidae</taxon>
        <taxon>Eurycanthinae</taxon>
        <taxon>Dryococelus</taxon>
    </lineage>
</organism>
<keyword evidence="2" id="KW-0479">Metal-binding</keyword>
<comment type="caution">
    <text evidence="6">The sequence shown here is derived from an EMBL/GenBank/DDBJ whole genome shotgun (WGS) entry which is preliminary data.</text>
</comment>
<name>A0ABQ9HGJ3_9NEOP</name>
<evidence type="ECO:0000313" key="6">
    <source>
        <dbReference type="EMBL" id="KAJ8883359.1"/>
    </source>
</evidence>
<dbReference type="Proteomes" id="UP001159363">
    <property type="component" value="Chromosome 4"/>
</dbReference>
<evidence type="ECO:0000313" key="7">
    <source>
        <dbReference type="Proteomes" id="UP001159363"/>
    </source>
</evidence>
<dbReference type="InterPro" id="IPR012337">
    <property type="entry name" value="RNaseH-like_sf"/>
</dbReference>
<accession>A0ABQ9HGJ3</accession>
<dbReference type="PANTHER" id="PTHR46481">
    <property type="entry name" value="ZINC FINGER BED DOMAIN-CONTAINING PROTEIN 4"/>
    <property type="match status" value="1"/>
</dbReference>
<evidence type="ECO:0000256" key="1">
    <source>
        <dbReference type="ARBA" id="ARBA00004123"/>
    </source>
</evidence>
<evidence type="ECO:0000256" key="5">
    <source>
        <dbReference type="ARBA" id="ARBA00023242"/>
    </source>
</evidence>
<gene>
    <name evidence="6" type="ORF">PR048_015202</name>
</gene>
<protein>
    <submittedName>
        <fullName evidence="6">Uncharacterized protein</fullName>
    </submittedName>
</protein>
<keyword evidence="3" id="KW-0863">Zinc-finger</keyword>
<sequence length="278" mass="31693">MIVTDSQPFSMVEDEEFQQFLKIVEPSYTLPRRQDKSSVYIPNLYDKAKEKLEVILREIVCVSLTTDLRSSSNMNDYLTISDKVTAVVQDNKANLIGGLERAQLSSLSCAAYTLQFVVKDGCMNQASVNNLVSNSRRVVGHFRHSISPSKLLRRTQKELGFSEQKLLQGEPTHWNSTHYMLNRLFEQKRVMNDVLLQLNTQLHITAVDWMEPHGRLSSRNCTASEIIQFVNSIHKALESDNTRLKGMRNDLHSLNIRYPPAEIEKNPTKSLATLLDPS</sequence>
<evidence type="ECO:0000256" key="4">
    <source>
        <dbReference type="ARBA" id="ARBA00022833"/>
    </source>
</evidence>
<dbReference type="SUPFAM" id="SSF53098">
    <property type="entry name" value="Ribonuclease H-like"/>
    <property type="match status" value="1"/>
</dbReference>
<comment type="subcellular location">
    <subcellularLocation>
        <location evidence="1">Nucleus</location>
    </subcellularLocation>
</comment>
<reference evidence="6 7" key="1">
    <citation type="submission" date="2023-02" db="EMBL/GenBank/DDBJ databases">
        <title>LHISI_Scaffold_Assembly.</title>
        <authorList>
            <person name="Stuart O.P."/>
            <person name="Cleave R."/>
            <person name="Magrath M.J.L."/>
            <person name="Mikheyev A.S."/>
        </authorList>
    </citation>
    <scope>NUCLEOTIDE SEQUENCE [LARGE SCALE GENOMIC DNA]</scope>
    <source>
        <strain evidence="6">Daus_M_001</strain>
        <tissue evidence="6">Leg muscle</tissue>
    </source>
</reference>
<dbReference type="PANTHER" id="PTHR46481:SF10">
    <property type="entry name" value="ZINC FINGER BED DOMAIN-CONTAINING PROTEIN 39"/>
    <property type="match status" value="1"/>
</dbReference>
<evidence type="ECO:0000256" key="2">
    <source>
        <dbReference type="ARBA" id="ARBA00022723"/>
    </source>
</evidence>
<dbReference type="InterPro" id="IPR052035">
    <property type="entry name" value="ZnF_BED_domain_contain"/>
</dbReference>
<dbReference type="SUPFAM" id="SSF140996">
    <property type="entry name" value="Hermes dimerisation domain"/>
    <property type="match status" value="1"/>
</dbReference>
<keyword evidence="5" id="KW-0539">Nucleus</keyword>
<dbReference type="EMBL" id="JARBHB010000005">
    <property type="protein sequence ID" value="KAJ8883359.1"/>
    <property type="molecule type" value="Genomic_DNA"/>
</dbReference>
<proteinExistence type="predicted"/>
<evidence type="ECO:0000256" key="3">
    <source>
        <dbReference type="ARBA" id="ARBA00022771"/>
    </source>
</evidence>
<keyword evidence="4" id="KW-0862">Zinc</keyword>
<keyword evidence="7" id="KW-1185">Reference proteome</keyword>